<dbReference type="Gene3D" id="3.40.50.720">
    <property type="entry name" value="NAD(P)-binding Rossmann-like Domain"/>
    <property type="match status" value="1"/>
</dbReference>
<dbReference type="Proteomes" id="UP000019478">
    <property type="component" value="Unassembled WGS sequence"/>
</dbReference>
<name>W9YRH3_9EURO</name>
<dbReference type="GO" id="GO:0070403">
    <property type="term" value="F:NAD+ binding"/>
    <property type="evidence" value="ECO:0007669"/>
    <property type="project" value="InterPro"/>
</dbReference>
<dbReference type="SUPFAM" id="SSF48179">
    <property type="entry name" value="6-phosphogluconate dehydrogenase C-terminal domain-like"/>
    <property type="match status" value="1"/>
</dbReference>
<keyword evidence="2" id="KW-0560">Oxidoreductase</keyword>
<dbReference type="Pfam" id="PF00725">
    <property type="entry name" value="3HCDH"/>
    <property type="match status" value="1"/>
</dbReference>
<protein>
    <recommendedName>
        <fullName evidence="7">Hydroxylacyl-CoA dehydrogenase</fullName>
    </recommendedName>
</protein>
<reference evidence="5 6" key="1">
    <citation type="submission" date="2013-03" db="EMBL/GenBank/DDBJ databases">
        <title>The Genome Sequence of Capronia epimyces CBS 606.96.</title>
        <authorList>
            <consortium name="The Broad Institute Genomics Platform"/>
            <person name="Cuomo C."/>
            <person name="de Hoog S."/>
            <person name="Gorbushina A."/>
            <person name="Walker B."/>
            <person name="Young S.K."/>
            <person name="Zeng Q."/>
            <person name="Gargeya S."/>
            <person name="Fitzgerald M."/>
            <person name="Haas B."/>
            <person name="Abouelleil A."/>
            <person name="Allen A.W."/>
            <person name="Alvarado L."/>
            <person name="Arachchi H.M."/>
            <person name="Berlin A.M."/>
            <person name="Chapman S.B."/>
            <person name="Gainer-Dewar J."/>
            <person name="Goldberg J."/>
            <person name="Griggs A."/>
            <person name="Gujja S."/>
            <person name="Hansen M."/>
            <person name="Howarth C."/>
            <person name="Imamovic A."/>
            <person name="Ireland A."/>
            <person name="Larimer J."/>
            <person name="McCowan C."/>
            <person name="Murphy C."/>
            <person name="Pearson M."/>
            <person name="Poon T.W."/>
            <person name="Priest M."/>
            <person name="Roberts A."/>
            <person name="Saif S."/>
            <person name="Shea T."/>
            <person name="Sisk P."/>
            <person name="Sykes S."/>
            <person name="Wortman J."/>
            <person name="Nusbaum C."/>
            <person name="Birren B."/>
        </authorList>
    </citation>
    <scope>NUCLEOTIDE SEQUENCE [LARGE SCALE GENOMIC DNA]</scope>
    <source>
        <strain evidence="5 6">CBS 606.96</strain>
    </source>
</reference>
<evidence type="ECO:0000259" key="3">
    <source>
        <dbReference type="Pfam" id="PF00725"/>
    </source>
</evidence>
<evidence type="ECO:0000256" key="1">
    <source>
        <dbReference type="ARBA" id="ARBA00009463"/>
    </source>
</evidence>
<dbReference type="SUPFAM" id="SSF51735">
    <property type="entry name" value="NAD(P)-binding Rossmann-fold domains"/>
    <property type="match status" value="1"/>
</dbReference>
<dbReference type="Pfam" id="PF02737">
    <property type="entry name" value="3HCDH_N"/>
    <property type="match status" value="2"/>
</dbReference>
<dbReference type="GO" id="GO:0006631">
    <property type="term" value="P:fatty acid metabolic process"/>
    <property type="evidence" value="ECO:0007669"/>
    <property type="project" value="InterPro"/>
</dbReference>
<dbReference type="InterPro" id="IPR006176">
    <property type="entry name" value="3-OHacyl-CoA_DH_NAD-bd"/>
</dbReference>
<evidence type="ECO:0000256" key="2">
    <source>
        <dbReference type="ARBA" id="ARBA00023002"/>
    </source>
</evidence>
<feature type="domain" description="3-hydroxyacyl-CoA dehydrogenase NAD binding" evidence="4">
    <location>
        <begin position="158"/>
        <end position="212"/>
    </location>
</feature>
<dbReference type="PANTHER" id="PTHR48075:SF1">
    <property type="entry name" value="LAMBDA-CRYSTALLIN HOMOLOG"/>
    <property type="match status" value="1"/>
</dbReference>
<gene>
    <name evidence="5" type="ORF">A1O3_00835</name>
</gene>
<keyword evidence="6" id="KW-1185">Reference proteome</keyword>
<dbReference type="EMBL" id="AMGY01000001">
    <property type="protein sequence ID" value="EXJ92285.1"/>
    <property type="molecule type" value="Genomic_DNA"/>
</dbReference>
<evidence type="ECO:0000313" key="6">
    <source>
        <dbReference type="Proteomes" id="UP000019478"/>
    </source>
</evidence>
<proteinExistence type="inferred from homology"/>
<dbReference type="InterPro" id="IPR008927">
    <property type="entry name" value="6-PGluconate_DH-like_C_sf"/>
</dbReference>
<evidence type="ECO:0000259" key="4">
    <source>
        <dbReference type="Pfam" id="PF02737"/>
    </source>
</evidence>
<dbReference type="InterPro" id="IPR006108">
    <property type="entry name" value="3HC_DH_C"/>
</dbReference>
<evidence type="ECO:0008006" key="7">
    <source>
        <dbReference type="Google" id="ProtNLM"/>
    </source>
</evidence>
<dbReference type="PANTHER" id="PTHR48075">
    <property type="entry name" value="3-HYDROXYACYL-COA DEHYDROGENASE FAMILY PROTEIN"/>
    <property type="match status" value="1"/>
</dbReference>
<dbReference type="GO" id="GO:0050104">
    <property type="term" value="F:L-gulonate 3-dehydrogenase activity"/>
    <property type="evidence" value="ECO:0007669"/>
    <property type="project" value="TreeGrafter"/>
</dbReference>
<dbReference type="OrthoDB" id="2021159at2759"/>
<evidence type="ECO:0000313" key="5">
    <source>
        <dbReference type="EMBL" id="EXJ92285.1"/>
    </source>
</evidence>
<comment type="caution">
    <text evidence="5">The sequence shown here is derived from an EMBL/GenBank/DDBJ whole genome shotgun (WGS) entry which is preliminary data.</text>
</comment>
<dbReference type="InterPro" id="IPR036291">
    <property type="entry name" value="NAD(P)-bd_dom_sf"/>
</dbReference>
<comment type="similarity">
    <text evidence="1">Belongs to the 3-hydroxyacyl-CoA dehydrogenase family.</text>
</comment>
<feature type="domain" description="3-hydroxyacyl-CoA dehydrogenase C-terminal" evidence="3">
    <location>
        <begin position="218"/>
        <end position="286"/>
    </location>
</feature>
<accession>W9YRH3</accession>
<organism evidence="5 6">
    <name type="scientific">Capronia epimyces CBS 606.96</name>
    <dbReference type="NCBI Taxonomy" id="1182542"/>
    <lineage>
        <taxon>Eukaryota</taxon>
        <taxon>Fungi</taxon>
        <taxon>Dikarya</taxon>
        <taxon>Ascomycota</taxon>
        <taxon>Pezizomycotina</taxon>
        <taxon>Eurotiomycetes</taxon>
        <taxon>Chaetothyriomycetidae</taxon>
        <taxon>Chaetothyriales</taxon>
        <taxon>Herpotrichiellaceae</taxon>
        <taxon>Capronia</taxon>
    </lineage>
</organism>
<dbReference type="RefSeq" id="XP_007729175.1">
    <property type="nucleotide sequence ID" value="XM_007730985.1"/>
</dbReference>
<feature type="domain" description="3-hydroxyacyl-CoA dehydrogenase NAD binding" evidence="4">
    <location>
        <begin position="19"/>
        <end position="140"/>
    </location>
</feature>
<dbReference type="STRING" id="1182542.W9YRH3"/>
<dbReference type="HOGENOM" id="CLU_009834_0_1_1"/>
<dbReference type="eggNOG" id="KOG2305">
    <property type="taxonomic scope" value="Eukaryota"/>
</dbReference>
<sequence length="354" mass="38435">MASDEVEGTSPLPHADEHITLIGLGAIGVSFLALHLTYSSATVSVYDPRPDLEEHIQAVLPLYLPSSVDVASLISVGRLNLCASLEEACLAATIVQEQGPENVGFKQKTWSEVIRYVAPTCHLWSSTSGIPASKQLEHLSTTDDKHLEYPPTTDDIQASSARQRLLIVHPFNPPHIMPLLELVPSPHTTPAEVSFAKSYFTALRSGHRPITIHRESAGFVANRLSFILFREACHLVNEGVASAEEIDEVVRASLGPRWAMAGPFKMYGFGGGNKGLRGFLDNIGESIGEVWRDAGTITMDDDAWKDKVVEQTTQAYGLPSAEDIRVRDGGLRAVVKAQEEQERVARHGGGQGGQ</sequence>
<dbReference type="Gene3D" id="1.10.1040.10">
    <property type="entry name" value="N-(1-d-carboxylethyl)-l-norvaline Dehydrogenase, domain 2"/>
    <property type="match status" value="1"/>
</dbReference>
<dbReference type="InterPro" id="IPR013328">
    <property type="entry name" value="6PGD_dom2"/>
</dbReference>
<dbReference type="AlphaFoldDB" id="W9YRH3"/>
<dbReference type="GeneID" id="19164975"/>